<feature type="non-terminal residue" evidence="1">
    <location>
        <position position="62"/>
    </location>
</feature>
<gene>
    <name evidence="1" type="ORF">Tci_912654</name>
</gene>
<name>A0A699VYJ6_TANCI</name>
<keyword evidence="1" id="KW-0695">RNA-directed DNA polymerase</keyword>
<protein>
    <submittedName>
        <fullName evidence="1">RNA-directed DNA polymerase, eukaryota, reverse transcriptase zinc-binding domain protein</fullName>
    </submittedName>
</protein>
<dbReference type="AlphaFoldDB" id="A0A699VYJ6"/>
<comment type="caution">
    <text evidence="1">The sequence shown here is derived from an EMBL/GenBank/DDBJ whole genome shotgun (WGS) entry which is preliminary data.</text>
</comment>
<keyword evidence="1" id="KW-0548">Nucleotidyltransferase</keyword>
<evidence type="ECO:0000313" key="1">
    <source>
        <dbReference type="EMBL" id="GFD40685.1"/>
    </source>
</evidence>
<reference evidence="1" key="1">
    <citation type="journal article" date="2019" name="Sci. Rep.">
        <title>Draft genome of Tanacetum cinerariifolium, the natural source of mosquito coil.</title>
        <authorList>
            <person name="Yamashiro T."/>
            <person name="Shiraishi A."/>
            <person name="Satake H."/>
            <person name="Nakayama K."/>
        </authorList>
    </citation>
    <scope>NUCLEOTIDE SEQUENCE</scope>
</reference>
<sequence length="62" mass="7112">MEAQNGDMNDFKDCINSIEVEDFASSDLFFTWTKNLFKVKAGDTTGVLKKLDRIMVNEDFLD</sequence>
<accession>A0A699VYJ6</accession>
<keyword evidence="1" id="KW-0808">Transferase</keyword>
<organism evidence="1">
    <name type="scientific">Tanacetum cinerariifolium</name>
    <name type="common">Dalmatian daisy</name>
    <name type="synonym">Chrysanthemum cinerariifolium</name>
    <dbReference type="NCBI Taxonomy" id="118510"/>
    <lineage>
        <taxon>Eukaryota</taxon>
        <taxon>Viridiplantae</taxon>
        <taxon>Streptophyta</taxon>
        <taxon>Embryophyta</taxon>
        <taxon>Tracheophyta</taxon>
        <taxon>Spermatophyta</taxon>
        <taxon>Magnoliopsida</taxon>
        <taxon>eudicotyledons</taxon>
        <taxon>Gunneridae</taxon>
        <taxon>Pentapetalae</taxon>
        <taxon>asterids</taxon>
        <taxon>campanulids</taxon>
        <taxon>Asterales</taxon>
        <taxon>Asteraceae</taxon>
        <taxon>Asteroideae</taxon>
        <taxon>Anthemideae</taxon>
        <taxon>Anthemidinae</taxon>
        <taxon>Tanacetum</taxon>
    </lineage>
</organism>
<dbReference type="EMBL" id="BKCJ011537918">
    <property type="protein sequence ID" value="GFD40685.1"/>
    <property type="molecule type" value="Genomic_DNA"/>
</dbReference>
<dbReference type="GO" id="GO:0003964">
    <property type="term" value="F:RNA-directed DNA polymerase activity"/>
    <property type="evidence" value="ECO:0007669"/>
    <property type="project" value="UniProtKB-KW"/>
</dbReference>
<proteinExistence type="predicted"/>